<feature type="signal peptide" evidence="16">
    <location>
        <begin position="1"/>
        <end position="31"/>
    </location>
</feature>
<dbReference type="STRING" id="200361.A0A453D7D5"/>
<evidence type="ECO:0000256" key="1">
    <source>
        <dbReference type="ARBA" id="ARBA00004479"/>
    </source>
</evidence>
<dbReference type="InterPro" id="IPR018097">
    <property type="entry name" value="EGF_Ca-bd_CS"/>
</dbReference>
<dbReference type="PROSITE" id="PS00107">
    <property type="entry name" value="PROTEIN_KINASE_ATP"/>
    <property type="match status" value="1"/>
</dbReference>
<dbReference type="SMART" id="SM00220">
    <property type="entry name" value="S_TKc"/>
    <property type="match status" value="1"/>
</dbReference>
<dbReference type="GO" id="GO:0005524">
    <property type="term" value="F:ATP binding"/>
    <property type="evidence" value="ECO:0007669"/>
    <property type="project" value="UniProtKB-UniRule"/>
</dbReference>
<dbReference type="GeneID" id="109758997"/>
<dbReference type="Gene3D" id="2.10.25.10">
    <property type="entry name" value="Laminin"/>
    <property type="match status" value="2"/>
</dbReference>
<keyword evidence="5 15" id="KW-0812">Transmembrane</keyword>
<dbReference type="Pfam" id="PF07645">
    <property type="entry name" value="EGF_CA"/>
    <property type="match status" value="2"/>
</dbReference>
<evidence type="ECO:0000256" key="2">
    <source>
        <dbReference type="ARBA" id="ARBA00022527"/>
    </source>
</evidence>
<dbReference type="GO" id="GO:0004674">
    <property type="term" value="F:protein serine/threonine kinase activity"/>
    <property type="evidence" value="ECO:0007669"/>
    <property type="project" value="UniProtKB-KW"/>
</dbReference>
<reference evidence="18" key="5">
    <citation type="journal article" date="2021" name="G3 (Bethesda)">
        <title>Aegilops tauschii genome assembly Aet v5.0 features greater sequence contiguity and improved annotation.</title>
        <authorList>
            <person name="Wang L."/>
            <person name="Zhu T."/>
            <person name="Rodriguez J.C."/>
            <person name="Deal K.R."/>
            <person name="Dubcovsky J."/>
            <person name="McGuire P.E."/>
            <person name="Lux T."/>
            <person name="Spannagl M."/>
            <person name="Mayer K.F.X."/>
            <person name="Baldrich P."/>
            <person name="Meyers B.C."/>
            <person name="Huo N."/>
            <person name="Gu Y.Q."/>
            <person name="Zhou H."/>
            <person name="Devos K.M."/>
            <person name="Bennetzen J.L."/>
            <person name="Unver T."/>
            <person name="Budak H."/>
            <person name="Gulick P.J."/>
            <person name="Galiba G."/>
            <person name="Kalapos B."/>
            <person name="Nelson D.R."/>
            <person name="Li P."/>
            <person name="You F.M."/>
            <person name="Luo M.C."/>
            <person name="Dvorak J."/>
        </authorList>
    </citation>
    <scope>NUCLEOTIDE SEQUENCE [LARGE SCALE GENOMIC DNA]</scope>
    <source>
        <strain evidence="18">cv. AL8/78</strain>
    </source>
</reference>
<reference evidence="19" key="1">
    <citation type="journal article" date="2014" name="Science">
        <title>Ancient hybridizations among the ancestral genomes of bread wheat.</title>
        <authorList>
            <consortium name="International Wheat Genome Sequencing Consortium,"/>
            <person name="Marcussen T."/>
            <person name="Sandve S.R."/>
            <person name="Heier L."/>
            <person name="Spannagl M."/>
            <person name="Pfeifer M."/>
            <person name="Jakobsen K.S."/>
            <person name="Wulff B.B."/>
            <person name="Steuernagel B."/>
            <person name="Mayer K.F."/>
            <person name="Olsen O.A."/>
        </authorList>
    </citation>
    <scope>NUCLEOTIDE SEQUENCE [LARGE SCALE GENOMIC DNA]</scope>
    <source>
        <strain evidence="19">cv. AL8/78</strain>
    </source>
</reference>
<feature type="chain" id="PRO_5019006233" description="Protein kinase domain-containing protein" evidence="16">
    <location>
        <begin position="32"/>
        <end position="781"/>
    </location>
</feature>
<name>A0A453D7D5_AEGTS</name>
<evidence type="ECO:0000256" key="15">
    <source>
        <dbReference type="SAM" id="Phobius"/>
    </source>
</evidence>
<evidence type="ECO:0000256" key="13">
    <source>
        <dbReference type="ARBA" id="ARBA00023180"/>
    </source>
</evidence>
<keyword evidence="2" id="KW-0723">Serine/threonine-protein kinase</keyword>
<feature type="transmembrane region" description="Helical" evidence="15">
    <location>
        <begin position="380"/>
        <end position="403"/>
    </location>
</feature>
<sequence>MGLFSSSPFQKAKLCTSIAALTLQLIVATLAAPIALPGCPEVCGSIAVPYPFGLRQGCFRAGFNLTCDDTHQPPKLLVGDGAEVVDISLTDGTVRIHSKMVSIWLNTSSNQSDGMWSAGLTDEAPLRVSIGHNRFVAMGCNVLASLFASFGDYLSVCAVYCADGPGVSDTSCSGVGCCQTPIARLDFPSYDLQFGALNRRTGDSLGYGAVFIADQEWLTGEGPMLQLNYFDNPHKIVDSTLIPTVLEWSLHVGYDGQLYWGWDDFDLYEHRGSISVNCFIVADGLYIQKARCNCSKGYEGNPYIANGCQDIDECQRPDIYPCHGTCINVPGTYRCLAKKGITSLPDIDECQRPDIYPCHGTCINVPGTYRCLAKKGITSLPGLITVIAISAGSGILFALLGIAKITNKLKQRRAKKLRQKFFKKNHGLLLQQLISSNKDIAERTRIFSLEELEQATNKFDQNRILGGGGHGTVYKGILSDQHVVAIKKAKIVVQREIDQFINEVVILSQTNHRNVVNLFGCCLETEVPLLVYEFISNGTLSFHLHGQSEKPLSWKDRLKIALETARAIAYLHSAASISVYHRDIKCANILLTDTLTAKVSDFGASRSIAIDETGILTAVQGTYGYLDPEYYYTSRLTEKSDVYSFGVILADLLTRVTPVFSSHSSESTSLASHFVSLIRDNRFLDILDTQIVEEGGAEDAEVVARLTEACLRLKGEERPTMRQVETTLEDVQNLKVNLSSHITRENQNAINDQSYKGSKGSEGTRLYSLEKEFNQSSEIPR</sequence>
<dbReference type="PANTHER" id="PTHR27005">
    <property type="entry name" value="WALL-ASSOCIATED RECEPTOR KINASE-LIKE 21"/>
    <property type="match status" value="1"/>
</dbReference>
<dbReference type="PROSITE" id="PS00108">
    <property type="entry name" value="PROTEIN_KINASE_ST"/>
    <property type="match status" value="1"/>
</dbReference>
<dbReference type="SUPFAM" id="SSF57196">
    <property type="entry name" value="EGF/Laminin"/>
    <property type="match status" value="2"/>
</dbReference>
<comment type="subcellular location">
    <subcellularLocation>
        <location evidence="1">Membrane</location>
        <topology evidence="1">Single-pass type I membrane protein</topology>
    </subcellularLocation>
</comment>
<keyword evidence="11 15" id="KW-0472">Membrane</keyword>
<keyword evidence="9 14" id="KW-0067">ATP-binding</keyword>
<keyword evidence="19" id="KW-1185">Reference proteome</keyword>
<dbReference type="SMART" id="SM00179">
    <property type="entry name" value="EGF_CA"/>
    <property type="match status" value="2"/>
</dbReference>
<dbReference type="InterPro" id="IPR049883">
    <property type="entry name" value="NOTCH1_EGF-like"/>
</dbReference>
<dbReference type="Proteomes" id="UP000015105">
    <property type="component" value="Chromosome 2D"/>
</dbReference>
<dbReference type="InterPro" id="IPR011009">
    <property type="entry name" value="Kinase-like_dom_sf"/>
</dbReference>
<evidence type="ECO:0000256" key="16">
    <source>
        <dbReference type="SAM" id="SignalP"/>
    </source>
</evidence>
<organism evidence="18 19">
    <name type="scientific">Aegilops tauschii subsp. strangulata</name>
    <name type="common">Goatgrass</name>
    <dbReference type="NCBI Taxonomy" id="200361"/>
    <lineage>
        <taxon>Eukaryota</taxon>
        <taxon>Viridiplantae</taxon>
        <taxon>Streptophyta</taxon>
        <taxon>Embryophyta</taxon>
        <taxon>Tracheophyta</taxon>
        <taxon>Spermatophyta</taxon>
        <taxon>Magnoliopsida</taxon>
        <taxon>Liliopsida</taxon>
        <taxon>Poales</taxon>
        <taxon>Poaceae</taxon>
        <taxon>BOP clade</taxon>
        <taxon>Pooideae</taxon>
        <taxon>Triticodae</taxon>
        <taxon>Triticeae</taxon>
        <taxon>Triticinae</taxon>
        <taxon>Aegilops</taxon>
    </lineage>
</organism>
<dbReference type="OMA" id="NSECACR"/>
<keyword evidence="4" id="KW-0808">Transferase</keyword>
<evidence type="ECO:0000256" key="9">
    <source>
        <dbReference type="ARBA" id="ARBA00022840"/>
    </source>
</evidence>
<dbReference type="GO" id="GO:0005886">
    <property type="term" value="C:plasma membrane"/>
    <property type="evidence" value="ECO:0007669"/>
    <property type="project" value="TreeGrafter"/>
</dbReference>
<reference evidence="18" key="3">
    <citation type="journal article" date="2017" name="Nature">
        <title>Genome sequence of the progenitor of the wheat D genome Aegilops tauschii.</title>
        <authorList>
            <person name="Luo M.C."/>
            <person name="Gu Y.Q."/>
            <person name="Puiu D."/>
            <person name="Wang H."/>
            <person name="Twardziok S.O."/>
            <person name="Deal K.R."/>
            <person name="Huo N."/>
            <person name="Zhu T."/>
            <person name="Wang L."/>
            <person name="Wang Y."/>
            <person name="McGuire P.E."/>
            <person name="Liu S."/>
            <person name="Long H."/>
            <person name="Ramasamy R.K."/>
            <person name="Rodriguez J.C."/>
            <person name="Van S.L."/>
            <person name="Yuan L."/>
            <person name="Wang Z."/>
            <person name="Xia Z."/>
            <person name="Xiao L."/>
            <person name="Anderson O.D."/>
            <person name="Ouyang S."/>
            <person name="Liang Y."/>
            <person name="Zimin A.V."/>
            <person name="Pertea G."/>
            <person name="Qi P."/>
            <person name="Bennetzen J.L."/>
            <person name="Dai X."/>
            <person name="Dawson M.W."/>
            <person name="Muller H.G."/>
            <person name="Kugler K."/>
            <person name="Rivarola-Duarte L."/>
            <person name="Spannagl M."/>
            <person name="Mayer K.F.X."/>
            <person name="Lu F.H."/>
            <person name="Bevan M.W."/>
            <person name="Leroy P."/>
            <person name="Li P."/>
            <person name="You F.M."/>
            <person name="Sun Q."/>
            <person name="Liu Z."/>
            <person name="Lyons E."/>
            <person name="Wicker T."/>
            <person name="Salzberg S.L."/>
            <person name="Devos K.M."/>
            <person name="Dvorak J."/>
        </authorList>
    </citation>
    <scope>NUCLEOTIDE SEQUENCE [LARGE SCALE GENOMIC DNA]</scope>
    <source>
        <strain evidence="18">cv. AL8/78</strain>
    </source>
</reference>
<dbReference type="Gene3D" id="1.10.510.10">
    <property type="entry name" value="Transferase(Phosphotransferase) domain 1"/>
    <property type="match status" value="1"/>
</dbReference>
<dbReference type="RefSeq" id="XP_073365278.1">
    <property type="nucleotide sequence ID" value="XM_073509177.1"/>
</dbReference>
<dbReference type="CDD" id="cd00054">
    <property type="entry name" value="EGF_CA"/>
    <property type="match status" value="2"/>
</dbReference>
<dbReference type="PROSITE" id="PS50011">
    <property type="entry name" value="PROTEIN_KINASE_DOM"/>
    <property type="match status" value="1"/>
</dbReference>
<keyword evidence="7 14" id="KW-0547">Nucleotide-binding</keyword>
<protein>
    <recommendedName>
        <fullName evidence="17">Protein kinase domain-containing protein</fullName>
    </recommendedName>
</protein>
<evidence type="ECO:0000256" key="5">
    <source>
        <dbReference type="ARBA" id="ARBA00022692"/>
    </source>
</evidence>
<dbReference type="PROSITE" id="PS01187">
    <property type="entry name" value="EGF_CA"/>
    <property type="match status" value="1"/>
</dbReference>
<dbReference type="InterPro" id="IPR025287">
    <property type="entry name" value="WAK_GUB"/>
</dbReference>
<evidence type="ECO:0000256" key="4">
    <source>
        <dbReference type="ARBA" id="ARBA00022679"/>
    </source>
</evidence>
<dbReference type="InterPro" id="IPR000719">
    <property type="entry name" value="Prot_kinase_dom"/>
</dbReference>
<dbReference type="InterPro" id="IPR045274">
    <property type="entry name" value="WAK-like"/>
</dbReference>
<proteinExistence type="predicted"/>
<evidence type="ECO:0000313" key="18">
    <source>
        <dbReference type="EnsemblPlants" id="AET2Gv21115800.1"/>
    </source>
</evidence>
<evidence type="ECO:0000256" key="3">
    <source>
        <dbReference type="ARBA" id="ARBA00022536"/>
    </source>
</evidence>
<dbReference type="FunFam" id="3.30.200.20:FF:000043">
    <property type="entry name" value="Wall-associated receptor kinase 2"/>
    <property type="match status" value="1"/>
</dbReference>
<dbReference type="SUPFAM" id="SSF56112">
    <property type="entry name" value="Protein kinase-like (PK-like)"/>
    <property type="match status" value="1"/>
</dbReference>
<dbReference type="InterPro" id="IPR008271">
    <property type="entry name" value="Ser/Thr_kinase_AS"/>
</dbReference>
<keyword evidence="10 15" id="KW-1133">Transmembrane helix</keyword>
<evidence type="ECO:0000259" key="17">
    <source>
        <dbReference type="PROSITE" id="PS50011"/>
    </source>
</evidence>
<dbReference type="EnsemblPlants" id="AET2Gv21115800.1">
    <property type="protein sequence ID" value="AET2Gv21115800.1"/>
    <property type="gene ID" value="AET2Gv21115800"/>
</dbReference>
<dbReference type="InterPro" id="IPR001881">
    <property type="entry name" value="EGF-like_Ca-bd_dom"/>
</dbReference>
<evidence type="ECO:0000313" key="19">
    <source>
        <dbReference type="Proteomes" id="UP000015105"/>
    </source>
</evidence>
<dbReference type="InterPro" id="IPR017441">
    <property type="entry name" value="Protein_kinase_ATP_BS"/>
</dbReference>
<dbReference type="PANTHER" id="PTHR27005:SF483">
    <property type="entry name" value="PROTEIN KINASE DOMAIN-CONTAINING PROTEIN"/>
    <property type="match status" value="1"/>
</dbReference>
<reference evidence="18" key="4">
    <citation type="submission" date="2019-03" db="UniProtKB">
        <authorList>
            <consortium name="EnsemblPlants"/>
        </authorList>
    </citation>
    <scope>IDENTIFICATION</scope>
</reference>
<evidence type="ECO:0000256" key="6">
    <source>
        <dbReference type="ARBA" id="ARBA00022729"/>
    </source>
</evidence>
<dbReference type="Pfam" id="PF13947">
    <property type="entry name" value="GUB_WAK_bind"/>
    <property type="match status" value="1"/>
</dbReference>
<dbReference type="Pfam" id="PF00069">
    <property type="entry name" value="Pkinase"/>
    <property type="match status" value="1"/>
</dbReference>
<evidence type="ECO:0000256" key="8">
    <source>
        <dbReference type="ARBA" id="ARBA00022777"/>
    </source>
</evidence>
<dbReference type="GO" id="GO:0030247">
    <property type="term" value="F:polysaccharide binding"/>
    <property type="evidence" value="ECO:0007669"/>
    <property type="project" value="InterPro"/>
</dbReference>
<keyword evidence="13" id="KW-0325">Glycoprotein</keyword>
<evidence type="ECO:0000256" key="7">
    <source>
        <dbReference type="ARBA" id="ARBA00022741"/>
    </source>
</evidence>
<keyword evidence="8" id="KW-0418">Kinase</keyword>
<accession>A0A453D7D5</accession>
<feature type="binding site" evidence="14">
    <location>
        <position position="488"/>
    </location>
    <ligand>
        <name>ATP</name>
        <dbReference type="ChEBI" id="CHEBI:30616"/>
    </ligand>
</feature>
<dbReference type="FunFam" id="1.10.510.10:FF:000084">
    <property type="entry name" value="Wall-associated receptor kinase 2"/>
    <property type="match status" value="1"/>
</dbReference>
<dbReference type="GO" id="GO:0007166">
    <property type="term" value="P:cell surface receptor signaling pathway"/>
    <property type="evidence" value="ECO:0007669"/>
    <property type="project" value="InterPro"/>
</dbReference>
<feature type="domain" description="Protein kinase" evidence="17">
    <location>
        <begin position="459"/>
        <end position="728"/>
    </location>
</feature>
<evidence type="ECO:0000256" key="10">
    <source>
        <dbReference type="ARBA" id="ARBA00022989"/>
    </source>
</evidence>
<reference evidence="19" key="2">
    <citation type="journal article" date="2017" name="Nat. Plants">
        <title>The Aegilops tauschii genome reveals multiple impacts of transposons.</title>
        <authorList>
            <person name="Zhao G."/>
            <person name="Zou C."/>
            <person name="Li K."/>
            <person name="Wang K."/>
            <person name="Li T."/>
            <person name="Gao L."/>
            <person name="Zhang X."/>
            <person name="Wang H."/>
            <person name="Yang Z."/>
            <person name="Liu X."/>
            <person name="Jiang W."/>
            <person name="Mao L."/>
            <person name="Kong X."/>
            <person name="Jiao Y."/>
            <person name="Jia J."/>
        </authorList>
    </citation>
    <scope>NUCLEOTIDE SEQUENCE [LARGE SCALE GENOMIC DNA]</scope>
    <source>
        <strain evidence="19">cv. AL8/78</strain>
    </source>
</reference>
<dbReference type="AlphaFoldDB" id="A0A453D7D5"/>
<keyword evidence="3" id="KW-0245">EGF-like domain</keyword>
<dbReference type="Gramene" id="AET2Gv21115800.1">
    <property type="protein sequence ID" value="AET2Gv21115800.1"/>
    <property type="gene ID" value="AET2Gv21115800"/>
</dbReference>
<dbReference type="OrthoDB" id="4062651at2759"/>
<evidence type="ECO:0000256" key="14">
    <source>
        <dbReference type="PROSITE-ProRule" id="PRU10141"/>
    </source>
</evidence>
<keyword evidence="6 16" id="KW-0732">Signal</keyword>
<keyword evidence="12" id="KW-1015">Disulfide bond</keyword>
<dbReference type="GO" id="GO:0005509">
    <property type="term" value="F:calcium ion binding"/>
    <property type="evidence" value="ECO:0007669"/>
    <property type="project" value="InterPro"/>
</dbReference>
<evidence type="ECO:0000256" key="12">
    <source>
        <dbReference type="ARBA" id="ARBA00023157"/>
    </source>
</evidence>
<dbReference type="Gene3D" id="3.30.200.20">
    <property type="entry name" value="Phosphorylase Kinase, domain 1"/>
    <property type="match status" value="1"/>
</dbReference>
<evidence type="ECO:0000256" key="11">
    <source>
        <dbReference type="ARBA" id="ARBA00023136"/>
    </source>
</evidence>